<protein>
    <recommendedName>
        <fullName evidence="1">Integrase core domain-containing protein</fullName>
    </recommendedName>
</protein>
<evidence type="ECO:0000259" key="1">
    <source>
        <dbReference type="Pfam" id="PF24764"/>
    </source>
</evidence>
<dbReference type="EMBL" id="JAOPHQ010000029">
    <property type="protein sequence ID" value="KAK0156125.1"/>
    <property type="molecule type" value="Genomic_DNA"/>
</dbReference>
<feature type="domain" description="Integrase core" evidence="1">
    <location>
        <begin position="190"/>
        <end position="369"/>
    </location>
</feature>
<dbReference type="Proteomes" id="UP001174136">
    <property type="component" value="Unassembled WGS sequence"/>
</dbReference>
<dbReference type="InterPro" id="IPR058913">
    <property type="entry name" value="Integrase_dom_put"/>
</dbReference>
<keyword evidence="3" id="KW-1185">Reference proteome</keyword>
<dbReference type="PANTHER" id="PTHR46791">
    <property type="entry name" value="EXPRESSED PROTEIN"/>
    <property type="match status" value="1"/>
</dbReference>
<dbReference type="PANTHER" id="PTHR46791:SF12">
    <property type="match status" value="1"/>
</dbReference>
<gene>
    <name evidence="2" type="ORF">N1851_000644</name>
</gene>
<name>A0AA47PBR0_MERPO</name>
<accession>A0AA47PBR0</accession>
<dbReference type="Pfam" id="PF24764">
    <property type="entry name" value="rva_4"/>
    <property type="match status" value="1"/>
</dbReference>
<evidence type="ECO:0000313" key="2">
    <source>
        <dbReference type="EMBL" id="KAK0156125.1"/>
    </source>
</evidence>
<organism evidence="2 3">
    <name type="scientific">Merluccius polli</name>
    <name type="common">Benguela hake</name>
    <name type="synonym">Merluccius cadenati</name>
    <dbReference type="NCBI Taxonomy" id="89951"/>
    <lineage>
        <taxon>Eukaryota</taxon>
        <taxon>Metazoa</taxon>
        <taxon>Chordata</taxon>
        <taxon>Craniata</taxon>
        <taxon>Vertebrata</taxon>
        <taxon>Euteleostomi</taxon>
        <taxon>Actinopterygii</taxon>
        <taxon>Neopterygii</taxon>
        <taxon>Teleostei</taxon>
        <taxon>Neoteleostei</taxon>
        <taxon>Acanthomorphata</taxon>
        <taxon>Zeiogadaria</taxon>
        <taxon>Gadariae</taxon>
        <taxon>Gadiformes</taxon>
        <taxon>Gadoidei</taxon>
        <taxon>Merlucciidae</taxon>
        <taxon>Merluccius</taxon>
    </lineage>
</organism>
<reference evidence="2" key="1">
    <citation type="journal article" date="2023" name="Front. Mar. Sci.">
        <title>A new Merluccius polli reference genome to investigate the effects of global change in West African waters.</title>
        <authorList>
            <person name="Mateo J.L."/>
            <person name="Blanco-Fernandez C."/>
            <person name="Garcia-Vazquez E."/>
            <person name="Machado-Schiaffino G."/>
        </authorList>
    </citation>
    <scope>NUCLEOTIDE SEQUENCE</scope>
    <source>
        <strain evidence="2">C29</strain>
        <tissue evidence="2">Fin</tissue>
    </source>
</reference>
<evidence type="ECO:0000313" key="3">
    <source>
        <dbReference type="Proteomes" id="UP001174136"/>
    </source>
</evidence>
<dbReference type="AlphaFoldDB" id="A0AA47PBR0"/>
<proteinExistence type="predicted"/>
<sequence>MFCPFCGNNLSLLPRFCISCGRSLEFLKDTDQTEGPDMLHYCTQYCTQYFNEGHSYNVIVDMMSSFHGINISLRTFKSILSQAGLYRRKNYSAPNAVINGAFQATLLWNGSQTRNSRPVNSYVIDVLPHNAIRLELRGPGQLFGYRTMWQVLKQKYNLRVRRDDVMNLLRELNPRGCERRARRRFTRRTYHSMGPNYMWHADGYDKLKPFGLALSGCIDGFSRKVLWLECGPTNNNPRVIAHNFLSCVRNLGVIPMRLRTDCGTENGIMAAIQCTLRHHHHDYYSGASSHMYGSSTTNQRIESWWSIFRKGRSQFWMELFADLRDAGYFNGSHEHQCLLRFCYGDVLQKDLVECVRLWNSHRIRPSRTASCPGGVPNELYYLPHRFGSRDCGFEIEHAELDGFPEASLSIATCGDPNMQEYFVFAMEHNQLQKPENWESATGLYMKLKEIAQL</sequence>
<comment type="caution">
    <text evidence="2">The sequence shown here is derived from an EMBL/GenBank/DDBJ whole genome shotgun (WGS) entry which is preliminary data.</text>
</comment>